<evidence type="ECO:0000256" key="6">
    <source>
        <dbReference type="ARBA" id="ARBA00023136"/>
    </source>
</evidence>
<sequence>MGGEKKKILPTVIMLIFGVIFVMPILLLVMNSFKPYNDMIQNFLSFPKSLYLGNYVTAMKRMDFFRVFFNSVIITAGTVVTGVMVSFMAAYGISHLRGKVSTGFYLLFTLGQIVPFHTIMIALSVMTTKMKMNNSFLVLICLYAGFHCAFGIFTYVGFLKSIPKELEEAAAIDGCGAFRMMWQVIFPLVGPTSITIGVLFFLWTWNDFLMPSLMLSDSSKRTLTVMMYLFKSNASSEWNLLVAALTLSILPVILLYICAQKYITSGITAGAIKM</sequence>
<dbReference type="GO" id="GO:0005886">
    <property type="term" value="C:plasma membrane"/>
    <property type="evidence" value="ECO:0007669"/>
    <property type="project" value="UniProtKB-SubCell"/>
</dbReference>
<dbReference type="AlphaFoldDB" id="G5I9Q1"/>
<dbReference type="EMBL" id="ADLN01000001">
    <property type="protein sequence ID" value="EHI61790.1"/>
    <property type="molecule type" value="Genomic_DNA"/>
</dbReference>
<keyword evidence="10" id="KW-1185">Reference proteome</keyword>
<keyword evidence="2 7" id="KW-0813">Transport</keyword>
<dbReference type="OrthoDB" id="153186at2"/>
<dbReference type="InterPro" id="IPR035906">
    <property type="entry name" value="MetI-like_sf"/>
</dbReference>
<comment type="similarity">
    <text evidence="7">Belongs to the binding-protein-dependent transport system permease family.</text>
</comment>
<feature type="domain" description="ABC transmembrane type-1" evidence="8">
    <location>
        <begin position="68"/>
        <end position="259"/>
    </location>
</feature>
<accession>G5I9Q1</accession>
<evidence type="ECO:0000259" key="8">
    <source>
        <dbReference type="PROSITE" id="PS50928"/>
    </source>
</evidence>
<dbReference type="PATRIC" id="fig|742737.3.peg.235"/>
<dbReference type="HOGENOM" id="CLU_016047_1_2_9"/>
<dbReference type="Gene3D" id="1.10.3720.10">
    <property type="entry name" value="MetI-like"/>
    <property type="match status" value="1"/>
</dbReference>
<proteinExistence type="inferred from homology"/>
<dbReference type="InterPro" id="IPR000515">
    <property type="entry name" value="MetI-like"/>
</dbReference>
<feature type="transmembrane region" description="Helical" evidence="7">
    <location>
        <begin position="12"/>
        <end position="33"/>
    </location>
</feature>
<dbReference type="Pfam" id="PF00528">
    <property type="entry name" value="BPD_transp_1"/>
    <property type="match status" value="1"/>
</dbReference>
<evidence type="ECO:0000313" key="9">
    <source>
        <dbReference type="EMBL" id="EHI61790.1"/>
    </source>
</evidence>
<keyword evidence="4 7" id="KW-0812">Transmembrane</keyword>
<comment type="caution">
    <text evidence="9">The sequence shown here is derived from an EMBL/GenBank/DDBJ whole genome shotgun (WGS) entry which is preliminary data.</text>
</comment>
<feature type="transmembrane region" description="Helical" evidence="7">
    <location>
        <begin position="67"/>
        <end position="91"/>
    </location>
</feature>
<evidence type="ECO:0000256" key="1">
    <source>
        <dbReference type="ARBA" id="ARBA00004651"/>
    </source>
</evidence>
<dbReference type="PANTHER" id="PTHR43744">
    <property type="entry name" value="ABC TRANSPORTER PERMEASE PROTEIN MG189-RELATED-RELATED"/>
    <property type="match status" value="1"/>
</dbReference>
<dbReference type="PANTHER" id="PTHR43744:SF8">
    <property type="entry name" value="SN-GLYCEROL-3-PHOSPHATE TRANSPORT SYSTEM PERMEASE PROTEIN UGPE"/>
    <property type="match status" value="1"/>
</dbReference>
<keyword evidence="3" id="KW-1003">Cell membrane</keyword>
<comment type="subcellular location">
    <subcellularLocation>
        <location evidence="1 7">Cell membrane</location>
        <topology evidence="1 7">Multi-pass membrane protein</topology>
    </subcellularLocation>
</comment>
<evidence type="ECO:0000256" key="7">
    <source>
        <dbReference type="RuleBase" id="RU363032"/>
    </source>
</evidence>
<evidence type="ECO:0000256" key="2">
    <source>
        <dbReference type="ARBA" id="ARBA00022448"/>
    </source>
</evidence>
<feature type="transmembrane region" description="Helical" evidence="7">
    <location>
        <begin position="103"/>
        <end position="124"/>
    </location>
</feature>
<dbReference type="SUPFAM" id="SSF161098">
    <property type="entry name" value="MetI-like"/>
    <property type="match status" value="1"/>
</dbReference>
<dbReference type="RefSeq" id="WP_006778223.1">
    <property type="nucleotide sequence ID" value="NZ_CP040506.1"/>
</dbReference>
<organism evidence="9 10">
    <name type="scientific">Hungatella hathewayi WAL-18680</name>
    <dbReference type="NCBI Taxonomy" id="742737"/>
    <lineage>
        <taxon>Bacteria</taxon>
        <taxon>Bacillati</taxon>
        <taxon>Bacillota</taxon>
        <taxon>Clostridia</taxon>
        <taxon>Lachnospirales</taxon>
        <taxon>Lachnospiraceae</taxon>
        <taxon>Hungatella</taxon>
    </lineage>
</organism>
<keyword evidence="5 7" id="KW-1133">Transmembrane helix</keyword>
<dbReference type="CDD" id="cd06261">
    <property type="entry name" value="TM_PBP2"/>
    <property type="match status" value="1"/>
</dbReference>
<feature type="transmembrane region" description="Helical" evidence="7">
    <location>
        <begin position="180"/>
        <end position="205"/>
    </location>
</feature>
<evidence type="ECO:0000256" key="5">
    <source>
        <dbReference type="ARBA" id="ARBA00022989"/>
    </source>
</evidence>
<feature type="transmembrane region" description="Helical" evidence="7">
    <location>
        <begin position="136"/>
        <end position="159"/>
    </location>
</feature>
<dbReference type="GO" id="GO:0055085">
    <property type="term" value="P:transmembrane transport"/>
    <property type="evidence" value="ECO:0007669"/>
    <property type="project" value="InterPro"/>
</dbReference>
<evidence type="ECO:0000256" key="4">
    <source>
        <dbReference type="ARBA" id="ARBA00022692"/>
    </source>
</evidence>
<reference evidence="9 10" key="1">
    <citation type="submission" date="2011-08" db="EMBL/GenBank/DDBJ databases">
        <title>The Genome Sequence of Clostridium hathewayi WAL-18680.</title>
        <authorList>
            <consortium name="The Broad Institute Genome Sequencing Platform"/>
            <person name="Earl A."/>
            <person name="Ward D."/>
            <person name="Feldgarden M."/>
            <person name="Gevers D."/>
            <person name="Finegold S.M."/>
            <person name="Summanen P.H."/>
            <person name="Molitoris D.R."/>
            <person name="Song M."/>
            <person name="Daigneault M."/>
            <person name="Allen-Vercoe E."/>
            <person name="Young S.K."/>
            <person name="Zeng Q."/>
            <person name="Gargeya S."/>
            <person name="Fitzgerald M."/>
            <person name="Haas B."/>
            <person name="Abouelleil A."/>
            <person name="Alvarado L."/>
            <person name="Arachchi H.M."/>
            <person name="Berlin A."/>
            <person name="Brown A."/>
            <person name="Chapman S.B."/>
            <person name="Chen Z."/>
            <person name="Dunbar C."/>
            <person name="Freedman E."/>
            <person name="Gearin G."/>
            <person name="Gellesch M."/>
            <person name="Goldberg J."/>
            <person name="Griggs A."/>
            <person name="Gujja S."/>
            <person name="Heiman D."/>
            <person name="Howarth C."/>
            <person name="Larson L."/>
            <person name="Lui A."/>
            <person name="MacDonald P.J.P."/>
            <person name="Montmayeur A."/>
            <person name="Murphy C."/>
            <person name="Neiman D."/>
            <person name="Pearson M."/>
            <person name="Priest M."/>
            <person name="Roberts A."/>
            <person name="Saif S."/>
            <person name="Shea T."/>
            <person name="Shenoy N."/>
            <person name="Sisk P."/>
            <person name="Stolte C."/>
            <person name="Sykes S."/>
            <person name="Wortman J."/>
            <person name="Nusbaum C."/>
            <person name="Birren B."/>
        </authorList>
    </citation>
    <scope>NUCLEOTIDE SEQUENCE [LARGE SCALE GENOMIC DNA]</scope>
    <source>
        <strain evidence="9 10">WAL-18680</strain>
    </source>
</reference>
<gene>
    <name evidence="9" type="ORF">HMPREF9473_00241</name>
</gene>
<dbReference type="PROSITE" id="PS50928">
    <property type="entry name" value="ABC_TM1"/>
    <property type="match status" value="1"/>
</dbReference>
<evidence type="ECO:0000313" key="10">
    <source>
        <dbReference type="Proteomes" id="UP000005384"/>
    </source>
</evidence>
<protein>
    <recommendedName>
        <fullName evidence="8">ABC transmembrane type-1 domain-containing protein</fullName>
    </recommendedName>
</protein>
<evidence type="ECO:0000256" key="3">
    <source>
        <dbReference type="ARBA" id="ARBA00022475"/>
    </source>
</evidence>
<name>G5I9Q1_9FIRM</name>
<keyword evidence="6 7" id="KW-0472">Membrane</keyword>
<dbReference type="Proteomes" id="UP000005384">
    <property type="component" value="Unassembled WGS sequence"/>
</dbReference>
<feature type="transmembrane region" description="Helical" evidence="7">
    <location>
        <begin position="238"/>
        <end position="259"/>
    </location>
</feature>